<accession>A0A835RX50</accession>
<name>A0A835RX50_VANPL</name>
<keyword evidence="1" id="KW-0812">Transmembrane</keyword>
<dbReference type="EMBL" id="JADCNL010000001">
    <property type="protein sequence ID" value="KAG0496125.1"/>
    <property type="molecule type" value="Genomic_DNA"/>
</dbReference>
<comment type="caution">
    <text evidence="2">The sequence shown here is derived from an EMBL/GenBank/DDBJ whole genome shotgun (WGS) entry which is preliminary data.</text>
</comment>
<dbReference type="AlphaFoldDB" id="A0A835RX50"/>
<sequence length="64" mass="7176">MIYRKWSLLSSTAVIWGGVGAIGLAQFFLFGGKEKLNAYLCQEGEKLRQQDRAKMAAERNARVV</sequence>
<keyword evidence="3" id="KW-1185">Reference proteome</keyword>
<evidence type="ECO:0000313" key="2">
    <source>
        <dbReference type="EMBL" id="KAG0496125.1"/>
    </source>
</evidence>
<protein>
    <submittedName>
        <fullName evidence="2">Uncharacterized protein</fullName>
    </submittedName>
</protein>
<keyword evidence="1" id="KW-0472">Membrane</keyword>
<dbReference type="OrthoDB" id="5600252at2759"/>
<reference evidence="2 3" key="1">
    <citation type="journal article" date="2020" name="Nat. Food">
        <title>A phased Vanilla planifolia genome enables genetic improvement of flavour and production.</title>
        <authorList>
            <person name="Hasing T."/>
            <person name="Tang H."/>
            <person name="Brym M."/>
            <person name="Khazi F."/>
            <person name="Huang T."/>
            <person name="Chambers A.H."/>
        </authorList>
    </citation>
    <scope>NUCLEOTIDE SEQUENCE [LARGE SCALE GENOMIC DNA]</scope>
    <source>
        <tissue evidence="2">Leaf</tissue>
    </source>
</reference>
<proteinExistence type="predicted"/>
<evidence type="ECO:0000313" key="3">
    <source>
        <dbReference type="Proteomes" id="UP000636800"/>
    </source>
</evidence>
<organism evidence="2 3">
    <name type="scientific">Vanilla planifolia</name>
    <name type="common">Vanilla</name>
    <dbReference type="NCBI Taxonomy" id="51239"/>
    <lineage>
        <taxon>Eukaryota</taxon>
        <taxon>Viridiplantae</taxon>
        <taxon>Streptophyta</taxon>
        <taxon>Embryophyta</taxon>
        <taxon>Tracheophyta</taxon>
        <taxon>Spermatophyta</taxon>
        <taxon>Magnoliopsida</taxon>
        <taxon>Liliopsida</taxon>
        <taxon>Asparagales</taxon>
        <taxon>Orchidaceae</taxon>
        <taxon>Vanilloideae</taxon>
        <taxon>Vanilleae</taxon>
        <taxon>Vanilla</taxon>
    </lineage>
</organism>
<evidence type="ECO:0000256" key="1">
    <source>
        <dbReference type="SAM" id="Phobius"/>
    </source>
</evidence>
<dbReference type="Proteomes" id="UP000636800">
    <property type="component" value="Chromosome 1"/>
</dbReference>
<gene>
    <name evidence="2" type="ORF">HPP92_000816</name>
</gene>
<keyword evidence="1" id="KW-1133">Transmembrane helix</keyword>
<feature type="transmembrane region" description="Helical" evidence="1">
    <location>
        <begin position="6"/>
        <end position="30"/>
    </location>
</feature>